<organism evidence="1 2">
    <name type="scientific">Methylocystis rosea</name>
    <dbReference type="NCBI Taxonomy" id="173366"/>
    <lineage>
        <taxon>Bacteria</taxon>
        <taxon>Pseudomonadati</taxon>
        <taxon>Pseudomonadota</taxon>
        <taxon>Alphaproteobacteria</taxon>
        <taxon>Hyphomicrobiales</taxon>
        <taxon>Methylocystaceae</taxon>
        <taxon>Methylocystis</taxon>
    </lineage>
</organism>
<sequence>MSVARPFVRNAAMTAIAIGYSNPDVAYIGDRLMPRVPVPTERFKWLEYPLGQAFTVPDTRVGRKGKVKEVEFSATEKDGSVEAYGLQIVVPRSDIDAAKAQRDQGLSNFDPLHYATGTLTNIMQLDRELRVAKFAQDPANYDPANVTTIASAGDRFDDPDSDPEDAIHTALVGVFMTRPNTCAMSDEVWQKLRRQPKLVKKIKGTNFAEGQLTQREFAEYFELLNLLIGTSWVNAARPGQALDMKRAWDKHIAFAFIDRSARPEGGVTWGFSPTFGTRFAGSMVDPDVGLEGGEVVRVGEHINELVVAKAAGALIVNAIS</sequence>
<dbReference type="Proteomes" id="UP000424673">
    <property type="component" value="Chromosome"/>
</dbReference>
<protein>
    <submittedName>
        <fullName evidence="1">Capsid protein</fullName>
    </submittedName>
</protein>
<reference evidence="1 2" key="2">
    <citation type="journal article" date="2021" name="AMB Express">
        <title>Isolation and characterisation of Methylocystis spp. for poly-3-hydroxybutyrate production using waste methane feedstocks.</title>
        <authorList>
            <person name="Rumah B.L."/>
            <person name="Stead C.E."/>
            <person name="Claxton Stevens B.H."/>
            <person name="Minton N.P."/>
            <person name="Grosse-Honebrink A."/>
            <person name="Zhang Y."/>
        </authorList>
    </citation>
    <scope>NUCLEOTIDE SEQUENCE [LARGE SCALE GENOMIC DNA]</scope>
    <source>
        <strain evidence="1 2">BRCS1</strain>
    </source>
</reference>
<name>A0ABX6EGS5_9HYPH</name>
<evidence type="ECO:0000313" key="1">
    <source>
        <dbReference type="EMBL" id="QGM93785.1"/>
    </source>
</evidence>
<gene>
    <name evidence="1" type="ORF">F7D13_06970</name>
</gene>
<dbReference type="EMBL" id="CP044328">
    <property type="protein sequence ID" value="QGM93785.1"/>
    <property type="molecule type" value="Genomic_DNA"/>
</dbReference>
<keyword evidence="2" id="KW-1185">Reference proteome</keyword>
<accession>A0ABX6EGS5</accession>
<proteinExistence type="predicted"/>
<dbReference type="InterPro" id="IPR053738">
    <property type="entry name" value="Lambda_capsid_assembly"/>
</dbReference>
<dbReference type="Gene3D" id="3.90.1690.10">
    <property type="entry name" value="phage-related protein like domain"/>
    <property type="match status" value="1"/>
</dbReference>
<reference evidence="2" key="1">
    <citation type="submission" date="2019-09" db="EMBL/GenBank/DDBJ databases">
        <title>Isolation and complete genome sequencing of Methylocystis species.</title>
        <authorList>
            <person name="Rumah B.L."/>
            <person name="Stead C.E."/>
            <person name="Stevens B.C."/>
            <person name="Minton N.P."/>
            <person name="Grosse-Honebrink A."/>
            <person name="Zhang Y."/>
        </authorList>
    </citation>
    <scope>NUCLEOTIDE SEQUENCE [LARGE SCALE GENOMIC DNA]</scope>
    <source>
        <strain evidence="2">BRCS1</strain>
    </source>
</reference>
<evidence type="ECO:0000313" key="2">
    <source>
        <dbReference type="Proteomes" id="UP000424673"/>
    </source>
</evidence>
<dbReference type="RefSeq" id="WP_154451564.1">
    <property type="nucleotide sequence ID" value="NZ_CP044328.1"/>
</dbReference>